<evidence type="ECO:0000313" key="1">
    <source>
        <dbReference type="EMBL" id="MEQ2302363.1"/>
    </source>
</evidence>
<name>A0ABV0Z833_9TELE</name>
<dbReference type="Proteomes" id="UP001469553">
    <property type="component" value="Unassembled WGS sequence"/>
</dbReference>
<comment type="caution">
    <text evidence="1">The sequence shown here is derived from an EMBL/GenBank/DDBJ whole genome shotgun (WGS) entry which is preliminary data.</text>
</comment>
<keyword evidence="2" id="KW-1185">Reference proteome</keyword>
<reference evidence="1 2" key="1">
    <citation type="submission" date="2021-06" db="EMBL/GenBank/DDBJ databases">
        <authorList>
            <person name="Palmer J.M."/>
        </authorList>
    </citation>
    <scope>NUCLEOTIDE SEQUENCE [LARGE SCALE GENOMIC DNA]</scope>
    <source>
        <strain evidence="1 2">AS_MEX2019</strain>
        <tissue evidence="1">Muscle</tissue>
    </source>
</reference>
<accession>A0ABV0Z833</accession>
<dbReference type="EMBL" id="JAHRIP010056718">
    <property type="protein sequence ID" value="MEQ2302363.1"/>
    <property type="molecule type" value="Genomic_DNA"/>
</dbReference>
<sequence>MKSNVSRCEYGKDFHSFIHDAVAADVSSEAEPVVVLSFPTRSAREKRGCLRPCCGSSLQGYRLIDVNVCLQEEIQTDGFASQSRAPLRSFSEDLKVSSLHPRRKLHVSVFTVEILL</sequence>
<proteinExistence type="predicted"/>
<organism evidence="1 2">
    <name type="scientific">Ameca splendens</name>
    <dbReference type="NCBI Taxonomy" id="208324"/>
    <lineage>
        <taxon>Eukaryota</taxon>
        <taxon>Metazoa</taxon>
        <taxon>Chordata</taxon>
        <taxon>Craniata</taxon>
        <taxon>Vertebrata</taxon>
        <taxon>Euteleostomi</taxon>
        <taxon>Actinopterygii</taxon>
        <taxon>Neopterygii</taxon>
        <taxon>Teleostei</taxon>
        <taxon>Neoteleostei</taxon>
        <taxon>Acanthomorphata</taxon>
        <taxon>Ovalentaria</taxon>
        <taxon>Atherinomorphae</taxon>
        <taxon>Cyprinodontiformes</taxon>
        <taxon>Goodeidae</taxon>
        <taxon>Ameca</taxon>
    </lineage>
</organism>
<evidence type="ECO:0000313" key="2">
    <source>
        <dbReference type="Proteomes" id="UP001469553"/>
    </source>
</evidence>
<gene>
    <name evidence="1" type="ORF">AMECASPLE_006110</name>
</gene>
<protein>
    <submittedName>
        <fullName evidence="1">Uncharacterized protein</fullName>
    </submittedName>
</protein>